<evidence type="ECO:0000256" key="5">
    <source>
        <dbReference type="ARBA" id="ARBA00022737"/>
    </source>
</evidence>
<keyword evidence="7 9" id="KW-0129">CBS domain</keyword>
<keyword evidence="3" id="KW-1003">Cell membrane</keyword>
<feature type="transmembrane region" description="Helical" evidence="11">
    <location>
        <begin position="100"/>
        <end position="126"/>
    </location>
</feature>
<dbReference type="SUPFAM" id="SSF54631">
    <property type="entry name" value="CBS-domain pair"/>
    <property type="match status" value="1"/>
</dbReference>
<feature type="domain" description="CNNM transmembrane" evidence="13">
    <location>
        <begin position="1"/>
        <end position="204"/>
    </location>
</feature>
<gene>
    <name evidence="14" type="ORF">EDD77_12554</name>
</gene>
<evidence type="ECO:0000256" key="10">
    <source>
        <dbReference type="PROSITE-ProRule" id="PRU01193"/>
    </source>
</evidence>
<keyword evidence="6 10" id="KW-1133">Transmembrane helix</keyword>
<feature type="transmembrane region" description="Helical" evidence="11">
    <location>
        <begin position="58"/>
        <end position="80"/>
    </location>
</feature>
<dbReference type="EMBL" id="SLUM01000025">
    <property type="protein sequence ID" value="TCL53980.1"/>
    <property type="molecule type" value="Genomic_DNA"/>
</dbReference>
<evidence type="ECO:0000259" key="12">
    <source>
        <dbReference type="PROSITE" id="PS51371"/>
    </source>
</evidence>
<dbReference type="PANTHER" id="PTHR43099:SF5">
    <property type="entry name" value="HLYC_CORC FAMILY TRANSPORTER"/>
    <property type="match status" value="1"/>
</dbReference>
<dbReference type="Pfam" id="PF01595">
    <property type="entry name" value="CNNM"/>
    <property type="match status" value="1"/>
</dbReference>
<accession>A0A4R1QV05</accession>
<name>A0A4R1QV05_9FIRM</name>
<dbReference type="SUPFAM" id="SSF56176">
    <property type="entry name" value="FAD-binding/transporter-associated domain-like"/>
    <property type="match status" value="1"/>
</dbReference>
<dbReference type="InterPro" id="IPR000644">
    <property type="entry name" value="CBS_dom"/>
</dbReference>
<keyword evidence="5" id="KW-0677">Repeat</keyword>
<dbReference type="SMART" id="SM01091">
    <property type="entry name" value="CorC_HlyC"/>
    <property type="match status" value="1"/>
</dbReference>
<evidence type="ECO:0000256" key="7">
    <source>
        <dbReference type="ARBA" id="ARBA00023122"/>
    </source>
</evidence>
<proteinExistence type="inferred from homology"/>
<evidence type="ECO:0000256" key="6">
    <source>
        <dbReference type="ARBA" id="ARBA00022989"/>
    </source>
</evidence>
<dbReference type="GeneID" id="97381791"/>
<dbReference type="InterPro" id="IPR036318">
    <property type="entry name" value="FAD-bd_PCMH-like_sf"/>
</dbReference>
<evidence type="ECO:0000313" key="15">
    <source>
        <dbReference type="Proteomes" id="UP000295184"/>
    </source>
</evidence>
<dbReference type="InterPro" id="IPR016169">
    <property type="entry name" value="FAD-bd_PCMH_sub2"/>
</dbReference>
<evidence type="ECO:0000256" key="9">
    <source>
        <dbReference type="PROSITE-ProRule" id="PRU00703"/>
    </source>
</evidence>
<dbReference type="PROSITE" id="PS51846">
    <property type="entry name" value="CNNM"/>
    <property type="match status" value="1"/>
</dbReference>
<reference evidence="14 15" key="1">
    <citation type="submission" date="2019-03" db="EMBL/GenBank/DDBJ databases">
        <title>Genomic Encyclopedia of Type Strains, Phase IV (KMG-IV): sequencing the most valuable type-strain genomes for metagenomic binning, comparative biology and taxonomic classification.</title>
        <authorList>
            <person name="Goeker M."/>
        </authorList>
    </citation>
    <scope>NUCLEOTIDE SEQUENCE [LARGE SCALE GENOMIC DNA]</scope>
    <source>
        <strain evidence="14 15">DSM 100451</strain>
    </source>
</reference>
<comment type="caution">
    <text evidence="14">The sequence shown here is derived from an EMBL/GenBank/DDBJ whole genome shotgun (WGS) entry which is preliminary data.</text>
</comment>
<keyword evidence="8 10" id="KW-0472">Membrane</keyword>
<organism evidence="14 15">
    <name type="scientific">Allofournierella massiliensis</name>
    <dbReference type="NCBI Taxonomy" id="1650663"/>
    <lineage>
        <taxon>Bacteria</taxon>
        <taxon>Bacillati</taxon>
        <taxon>Bacillota</taxon>
        <taxon>Clostridia</taxon>
        <taxon>Eubacteriales</taxon>
        <taxon>Oscillospiraceae</taxon>
        <taxon>Allofournierella</taxon>
    </lineage>
</organism>
<feature type="transmembrane region" description="Helical" evidence="11">
    <location>
        <begin position="138"/>
        <end position="160"/>
    </location>
</feature>
<evidence type="ECO:0000256" key="3">
    <source>
        <dbReference type="ARBA" id="ARBA00022475"/>
    </source>
</evidence>
<evidence type="ECO:0000256" key="1">
    <source>
        <dbReference type="ARBA" id="ARBA00004651"/>
    </source>
</evidence>
<feature type="domain" description="CBS" evidence="12">
    <location>
        <begin position="284"/>
        <end position="345"/>
    </location>
</feature>
<dbReference type="OrthoDB" id="9798188at2"/>
<comment type="similarity">
    <text evidence="2">Belongs to the UPF0053 family.</text>
</comment>
<dbReference type="Gene3D" id="3.30.465.10">
    <property type="match status" value="1"/>
</dbReference>
<dbReference type="CDD" id="cd04590">
    <property type="entry name" value="CBS_pair_CorC_HlyC_assoc"/>
    <property type="match status" value="1"/>
</dbReference>
<keyword evidence="4 10" id="KW-0812">Transmembrane</keyword>
<dbReference type="GO" id="GO:0050660">
    <property type="term" value="F:flavin adenine dinucleotide binding"/>
    <property type="evidence" value="ECO:0007669"/>
    <property type="project" value="InterPro"/>
</dbReference>
<sequence length="452" mass="50133">MNPIVWQIFLQIILIALNAVFACAEIAVISVSDAKLAQLISQGDKRAMRLARLTSQPARFLATIQVAITLSGFLGSAFAADNFAGILVDGLLRLGVPVPAQTLNAVSVVLITLILSYFTLVFGELVPKRLAMKKAESLALAMSGMISALARVASPIVWVLTASTNFVLRLCGLDPNAEEDEVSEEEIRMMVDAGSKKGVIDQEEREFIQNVFEFDDRTVAEFATHRTELTVLWQEDSDEVWDTTIRESRFAKYPVCGETADDVIGVLNVRDYFRLQNRNRALVMEKAVRPAYFVPQHLRADVLFRDMKRTRNHFAVVLDEYGGVTGVVTMNDLLEQLVGDLEDDLEKAAQPQEIESLAPGRWRIQGSAPLKEVARSLSLDFTEEVLDTYDTFGGFVFGQLGTVPEDQAHFSVKLPPVTIHTARVREHRLEDAVVSPLTQPEPTKADENAEKV</sequence>
<dbReference type="Pfam" id="PF03471">
    <property type="entry name" value="CorC_HlyC"/>
    <property type="match status" value="1"/>
</dbReference>
<dbReference type="Proteomes" id="UP000295184">
    <property type="component" value="Unassembled WGS sequence"/>
</dbReference>
<dbReference type="InterPro" id="IPR051676">
    <property type="entry name" value="UPF0053_domain"/>
</dbReference>
<dbReference type="InterPro" id="IPR002550">
    <property type="entry name" value="CNNM"/>
</dbReference>
<dbReference type="InterPro" id="IPR005170">
    <property type="entry name" value="Transptr-assoc_dom"/>
</dbReference>
<feature type="transmembrane region" description="Helical" evidence="11">
    <location>
        <begin position="6"/>
        <end position="31"/>
    </location>
</feature>
<dbReference type="AlphaFoldDB" id="A0A4R1QV05"/>
<evidence type="ECO:0000259" key="13">
    <source>
        <dbReference type="PROSITE" id="PS51846"/>
    </source>
</evidence>
<evidence type="ECO:0000313" key="14">
    <source>
        <dbReference type="EMBL" id="TCL53980.1"/>
    </source>
</evidence>
<dbReference type="STRING" id="1650663.GCA_001486665_03078"/>
<dbReference type="InterPro" id="IPR046342">
    <property type="entry name" value="CBS_dom_sf"/>
</dbReference>
<dbReference type="GO" id="GO:0005886">
    <property type="term" value="C:plasma membrane"/>
    <property type="evidence" value="ECO:0007669"/>
    <property type="project" value="UniProtKB-SubCell"/>
</dbReference>
<comment type="subcellular location">
    <subcellularLocation>
        <location evidence="1">Cell membrane</location>
        <topology evidence="1">Multi-pass membrane protein</topology>
    </subcellularLocation>
</comment>
<evidence type="ECO:0000256" key="2">
    <source>
        <dbReference type="ARBA" id="ARBA00006337"/>
    </source>
</evidence>
<evidence type="ECO:0000256" key="4">
    <source>
        <dbReference type="ARBA" id="ARBA00022692"/>
    </source>
</evidence>
<dbReference type="RefSeq" id="WP_058966446.1">
    <property type="nucleotide sequence ID" value="NZ_CABKVM010000019.1"/>
</dbReference>
<dbReference type="PROSITE" id="PS51371">
    <property type="entry name" value="CBS"/>
    <property type="match status" value="1"/>
</dbReference>
<evidence type="ECO:0000256" key="11">
    <source>
        <dbReference type="SAM" id="Phobius"/>
    </source>
</evidence>
<dbReference type="InterPro" id="IPR044751">
    <property type="entry name" value="Ion_transp-like_CBS"/>
</dbReference>
<dbReference type="PANTHER" id="PTHR43099">
    <property type="entry name" value="UPF0053 PROTEIN YRKA"/>
    <property type="match status" value="1"/>
</dbReference>
<dbReference type="Pfam" id="PF00571">
    <property type="entry name" value="CBS"/>
    <property type="match status" value="1"/>
</dbReference>
<dbReference type="FunFam" id="3.10.580.10:FF:000002">
    <property type="entry name" value="Magnesium/cobalt efflux protein CorC"/>
    <property type="match status" value="1"/>
</dbReference>
<evidence type="ECO:0000256" key="8">
    <source>
        <dbReference type="ARBA" id="ARBA00023136"/>
    </source>
</evidence>
<dbReference type="Gene3D" id="3.10.580.10">
    <property type="entry name" value="CBS-domain"/>
    <property type="match status" value="1"/>
</dbReference>
<protein>
    <submittedName>
        <fullName evidence="14">Putative hemolysin</fullName>
    </submittedName>
</protein>